<protein>
    <submittedName>
        <fullName evidence="1">Uncharacterized protein</fullName>
    </submittedName>
</protein>
<evidence type="ECO:0000313" key="2">
    <source>
        <dbReference type="Proteomes" id="UP000324800"/>
    </source>
</evidence>
<proteinExistence type="predicted"/>
<comment type="caution">
    <text evidence="1">The sequence shown here is derived from an EMBL/GenBank/DDBJ whole genome shotgun (WGS) entry which is preliminary data.</text>
</comment>
<sequence>MGAEFVFNCDENVGFKKDAVAGTIGIVKFPFKTAPDGRIVPTYGEIPRFCNLLFRFNELNCELSILFLYLSTEIALF</sequence>
<reference evidence="1 2" key="1">
    <citation type="submission" date="2019-03" db="EMBL/GenBank/DDBJ databases">
        <title>Single cell metagenomics reveals metabolic interactions within the superorganism composed of flagellate Streblomastix strix and complex community of Bacteroidetes bacteria on its surface.</title>
        <authorList>
            <person name="Treitli S.C."/>
            <person name="Kolisko M."/>
            <person name="Husnik F."/>
            <person name="Keeling P."/>
            <person name="Hampl V."/>
        </authorList>
    </citation>
    <scope>NUCLEOTIDE SEQUENCE [LARGE SCALE GENOMIC DNA]</scope>
    <source>
        <strain evidence="1">ST1C</strain>
    </source>
</reference>
<accession>A0A5J4WW57</accession>
<name>A0A5J4WW57_9EUKA</name>
<dbReference type="Proteomes" id="UP000324800">
    <property type="component" value="Unassembled WGS sequence"/>
</dbReference>
<gene>
    <name evidence="1" type="ORF">EZS28_005726</name>
</gene>
<dbReference type="AlphaFoldDB" id="A0A5J4WW57"/>
<evidence type="ECO:0000313" key="1">
    <source>
        <dbReference type="EMBL" id="KAA6398742.1"/>
    </source>
</evidence>
<dbReference type="EMBL" id="SNRW01000891">
    <property type="protein sequence ID" value="KAA6398742.1"/>
    <property type="molecule type" value="Genomic_DNA"/>
</dbReference>
<organism evidence="1 2">
    <name type="scientific">Streblomastix strix</name>
    <dbReference type="NCBI Taxonomy" id="222440"/>
    <lineage>
        <taxon>Eukaryota</taxon>
        <taxon>Metamonada</taxon>
        <taxon>Preaxostyla</taxon>
        <taxon>Oxymonadida</taxon>
        <taxon>Streblomastigidae</taxon>
        <taxon>Streblomastix</taxon>
    </lineage>
</organism>